<evidence type="ECO:0000313" key="1">
    <source>
        <dbReference type="EMBL" id="KAF1924972.1"/>
    </source>
</evidence>
<dbReference type="Proteomes" id="UP000800082">
    <property type="component" value="Unassembled WGS sequence"/>
</dbReference>
<keyword evidence="2" id="KW-1185">Reference proteome</keyword>
<dbReference type="PANTHER" id="PTHR35391:SF5">
    <property type="entry name" value="DUF6590 DOMAIN-CONTAINING PROTEIN"/>
    <property type="match status" value="1"/>
</dbReference>
<dbReference type="PANTHER" id="PTHR35391">
    <property type="entry name" value="C2H2-TYPE DOMAIN-CONTAINING PROTEIN-RELATED"/>
    <property type="match status" value="1"/>
</dbReference>
<reference evidence="1" key="1">
    <citation type="journal article" date="2020" name="Stud. Mycol.">
        <title>101 Dothideomycetes genomes: a test case for predicting lifestyles and emergence of pathogens.</title>
        <authorList>
            <person name="Haridas S."/>
            <person name="Albert R."/>
            <person name="Binder M."/>
            <person name="Bloem J."/>
            <person name="Labutti K."/>
            <person name="Salamov A."/>
            <person name="Andreopoulos B."/>
            <person name="Baker S."/>
            <person name="Barry K."/>
            <person name="Bills G."/>
            <person name="Bluhm B."/>
            <person name="Cannon C."/>
            <person name="Castanera R."/>
            <person name="Culley D."/>
            <person name="Daum C."/>
            <person name="Ezra D."/>
            <person name="Gonzalez J."/>
            <person name="Henrissat B."/>
            <person name="Kuo A."/>
            <person name="Liang C."/>
            <person name="Lipzen A."/>
            <person name="Lutzoni F."/>
            <person name="Magnuson J."/>
            <person name="Mondo S."/>
            <person name="Nolan M."/>
            <person name="Ohm R."/>
            <person name="Pangilinan J."/>
            <person name="Park H.-J."/>
            <person name="Ramirez L."/>
            <person name="Alfaro M."/>
            <person name="Sun H."/>
            <person name="Tritt A."/>
            <person name="Yoshinaga Y."/>
            <person name="Zwiers L.-H."/>
            <person name="Turgeon B."/>
            <person name="Goodwin S."/>
            <person name="Spatafora J."/>
            <person name="Crous P."/>
            <person name="Grigoriev I."/>
        </authorList>
    </citation>
    <scope>NUCLEOTIDE SEQUENCE</scope>
    <source>
        <strain evidence="1">CBS 183.55</strain>
    </source>
</reference>
<sequence length="237" mass="26487">MADDVNSLYQLSLLVNRPGFNRRYIHSTGNHDHDPRVAHYAFFDLRHVEQKLLQWKKADTKIANEEELRAPVSESASDPTFATGSCGYFLTERLAVANTKRREQLMYWSRHPDIPPPAPDLAVADLKSAAPAGETPVVVTVAPQRDPQAIPEDTKSIVAKTVMTKQTFSTVARTDVLDAQTESGPQRTIYAETTVGNMHSNRVPTLPKAAELNPTFECPYCRIKIRSSAVKSRQSWK</sequence>
<dbReference type="OrthoDB" id="3800350at2759"/>
<dbReference type="EMBL" id="ML978988">
    <property type="protein sequence ID" value="KAF1924972.1"/>
    <property type="molecule type" value="Genomic_DNA"/>
</dbReference>
<protein>
    <submittedName>
        <fullName evidence="1">Uncharacterized protein</fullName>
    </submittedName>
</protein>
<dbReference type="AlphaFoldDB" id="A0A6A5RBE7"/>
<dbReference type="RefSeq" id="XP_033445224.1">
    <property type="nucleotide sequence ID" value="XM_033588739.1"/>
</dbReference>
<proteinExistence type="predicted"/>
<name>A0A6A5RBE7_9PLEO</name>
<evidence type="ECO:0000313" key="2">
    <source>
        <dbReference type="Proteomes" id="UP000800082"/>
    </source>
</evidence>
<accession>A0A6A5RBE7</accession>
<gene>
    <name evidence="1" type="ORF">M421DRAFT_266391</name>
</gene>
<organism evidence="1 2">
    <name type="scientific">Didymella exigua CBS 183.55</name>
    <dbReference type="NCBI Taxonomy" id="1150837"/>
    <lineage>
        <taxon>Eukaryota</taxon>
        <taxon>Fungi</taxon>
        <taxon>Dikarya</taxon>
        <taxon>Ascomycota</taxon>
        <taxon>Pezizomycotina</taxon>
        <taxon>Dothideomycetes</taxon>
        <taxon>Pleosporomycetidae</taxon>
        <taxon>Pleosporales</taxon>
        <taxon>Pleosporineae</taxon>
        <taxon>Didymellaceae</taxon>
        <taxon>Didymella</taxon>
    </lineage>
</organism>
<dbReference type="GeneID" id="54346386"/>